<dbReference type="Pfam" id="PF00023">
    <property type="entry name" value="Ank"/>
    <property type="match status" value="1"/>
</dbReference>
<proteinExistence type="predicted"/>
<keyword evidence="1" id="KW-0677">Repeat</keyword>
<name>A0AAD6F3P6_9TELE</name>
<protein>
    <recommendedName>
        <fullName evidence="6">Ankyrin repeat domain 52</fullName>
    </recommendedName>
</protein>
<dbReference type="SUPFAM" id="SSF48403">
    <property type="entry name" value="Ankyrin repeat"/>
    <property type="match status" value="2"/>
</dbReference>
<dbReference type="Proteomes" id="UP001219934">
    <property type="component" value="Unassembled WGS sequence"/>
</dbReference>
<evidence type="ECO:0000313" key="4">
    <source>
        <dbReference type="EMBL" id="KAJ4919858.1"/>
    </source>
</evidence>
<evidence type="ECO:0000256" key="1">
    <source>
        <dbReference type="ARBA" id="ARBA00022737"/>
    </source>
</evidence>
<dbReference type="PROSITE" id="PS50088">
    <property type="entry name" value="ANK_REPEAT"/>
    <property type="match status" value="3"/>
</dbReference>
<organism evidence="4 5">
    <name type="scientific">Pogonophryne albipinna</name>
    <dbReference type="NCBI Taxonomy" id="1090488"/>
    <lineage>
        <taxon>Eukaryota</taxon>
        <taxon>Metazoa</taxon>
        <taxon>Chordata</taxon>
        <taxon>Craniata</taxon>
        <taxon>Vertebrata</taxon>
        <taxon>Euteleostomi</taxon>
        <taxon>Actinopterygii</taxon>
        <taxon>Neopterygii</taxon>
        <taxon>Teleostei</taxon>
        <taxon>Neoteleostei</taxon>
        <taxon>Acanthomorphata</taxon>
        <taxon>Eupercaria</taxon>
        <taxon>Perciformes</taxon>
        <taxon>Notothenioidei</taxon>
        <taxon>Pogonophryne</taxon>
    </lineage>
</organism>
<dbReference type="EMBL" id="JAPTMU010000246">
    <property type="protein sequence ID" value="KAJ4919858.1"/>
    <property type="molecule type" value="Genomic_DNA"/>
</dbReference>
<reference evidence="4" key="1">
    <citation type="submission" date="2022-11" db="EMBL/GenBank/DDBJ databases">
        <title>Chromosome-level genome of Pogonophryne albipinna.</title>
        <authorList>
            <person name="Jo E."/>
        </authorList>
    </citation>
    <scope>NUCLEOTIDE SEQUENCE</scope>
    <source>
        <strain evidence="4">SGF0006</strain>
        <tissue evidence="4">Muscle</tissue>
    </source>
</reference>
<dbReference type="PANTHER" id="PTHR24198:SF165">
    <property type="entry name" value="ANKYRIN REPEAT-CONTAINING PROTEIN-RELATED"/>
    <property type="match status" value="1"/>
</dbReference>
<accession>A0AAD6F3P6</accession>
<feature type="repeat" description="ANK" evidence="3">
    <location>
        <begin position="214"/>
        <end position="246"/>
    </location>
</feature>
<keyword evidence="2 3" id="KW-0040">ANK repeat</keyword>
<feature type="repeat" description="ANK" evidence="3">
    <location>
        <begin position="314"/>
        <end position="346"/>
    </location>
</feature>
<gene>
    <name evidence="4" type="ORF">JOQ06_023075</name>
</gene>
<evidence type="ECO:0000256" key="2">
    <source>
        <dbReference type="ARBA" id="ARBA00023043"/>
    </source>
</evidence>
<dbReference type="Gene3D" id="1.25.40.20">
    <property type="entry name" value="Ankyrin repeat-containing domain"/>
    <property type="match status" value="4"/>
</dbReference>
<dbReference type="InterPro" id="IPR002110">
    <property type="entry name" value="Ankyrin_rpt"/>
</dbReference>
<keyword evidence="5" id="KW-1185">Reference proteome</keyword>
<dbReference type="PROSITE" id="PS50297">
    <property type="entry name" value="ANK_REP_REGION"/>
    <property type="match status" value="3"/>
</dbReference>
<evidence type="ECO:0000256" key="3">
    <source>
        <dbReference type="PROSITE-ProRule" id="PRU00023"/>
    </source>
</evidence>
<dbReference type="PANTHER" id="PTHR24198">
    <property type="entry name" value="ANKYRIN REPEAT AND PROTEIN KINASE DOMAIN-CONTAINING PROTEIN"/>
    <property type="match status" value="1"/>
</dbReference>
<evidence type="ECO:0008006" key="6">
    <source>
        <dbReference type="Google" id="ProtNLM"/>
    </source>
</evidence>
<evidence type="ECO:0000313" key="5">
    <source>
        <dbReference type="Proteomes" id="UP001219934"/>
    </source>
</evidence>
<feature type="repeat" description="ANK" evidence="3">
    <location>
        <begin position="374"/>
        <end position="406"/>
    </location>
</feature>
<dbReference type="InterPro" id="IPR036770">
    <property type="entry name" value="Ankyrin_rpt-contain_sf"/>
</dbReference>
<dbReference type="SMART" id="SM00248">
    <property type="entry name" value="ANK"/>
    <property type="match status" value="9"/>
</dbReference>
<dbReference type="AlphaFoldDB" id="A0AAD6F3P6"/>
<comment type="caution">
    <text evidence="4">The sequence shown here is derived from an EMBL/GenBank/DDBJ whole genome shotgun (WGS) entry which is preliminary data.</text>
</comment>
<dbReference type="Pfam" id="PF12796">
    <property type="entry name" value="Ank_2"/>
    <property type="match status" value="3"/>
</dbReference>
<sequence length="581" mass="62261">MRLLTGRYQCTVTLVSAGAEVNEPDQTGCTPLHYSAASQAFSRVDRHFSANHQNDEDEAKESYFCLEHLLDNGADPSMVNSKGYSAVHYAAYHGNKQNLELLLEMSFNALGDIESSIPVSPLHLAADKGHCRRLRVLTESGSVRGHAGRRRALCPLPGGAGKWVPALRGGAAGSGASCLLNDTQLMSSNGHSDCLRMMIDYGEEGDLTNVADKFGQTPLMLAVLGGHTDCVHFLLEKGALPDAKDKRGSTALRCWGTMTVCVRCCSTKRPQCVGTCRAARRCITPPHEDTRRSWLRWCRPPWQRTLRTTCWTTKQYTPLHWAAYKGHEDCLEVLLEFKTLIHEEGNSFTPLHCALMNGHSGAAERAAGDSGDAKGRTPLHAAAFAEDVAGLQLVLRHGSEINAVDASGCSALMVAADKGHSGTVAILLHRAKADLTLLDENKNTALHLACSKAHEMCALLILGEIHSPTLINATNSTLQMPLHLAARNGLATVVQALLSHTPALACAPNKDVADCLALILSTMKPFPPRDPSSCSCGPPSVTPSPGLNLLKHCGITASCAPLPSNGLHNGFVKELDGCLSE</sequence>
<dbReference type="Pfam" id="PF13637">
    <property type="entry name" value="Ank_4"/>
    <property type="match status" value="1"/>
</dbReference>